<keyword evidence="4" id="KW-0479">Metal-binding</keyword>
<evidence type="ECO:0000256" key="9">
    <source>
        <dbReference type="SAM" id="MobiDB-lite"/>
    </source>
</evidence>
<sequence>MADNDFTRRLRTAIKAKIQELGMEVDDELPDYIMIMIANKKDRTRMKTDLALFLGDHTDVFVDWMFDFFEKVNKKEAEDKAKDEPPRIVEAASSSSATARRSRSRSPLARSKSPKRSSRYDEDVKPKRAPIRAPSPKRERDSRSSRRRRSRSRSPRRSREERRKVTYDSDDEDDRKAVRSHVVAKNRHEREASPKLSSQVIIKRKKPDLADVKGSSTLFKRAIDATVEDESPSKQIRKRHRDFDNGVLQVNTARSLRRVIPAEEEPEETRFLVRVGDGPSRRFLTDDGPPGDENFAAIKRRRRLDNPVRAFLQLSGVRKALDATVGDYEDIIIRKRRGPAHTNAISNQWDGKIEIDDEEDDSDDNEAEIDAFLATAHDSRIPPTEIMSRPIYAVPPKRRFRRRDALLFSFLVFVVESLPLVWVSLSVLSTDTLIGAYISVGIQQGRSRRRRSRWQVR</sequence>
<dbReference type="GO" id="GO:0008270">
    <property type="term" value="F:zinc ion binding"/>
    <property type="evidence" value="ECO:0007669"/>
    <property type="project" value="UniProtKB-KW"/>
</dbReference>
<proteinExistence type="inferred from homology"/>
<evidence type="ECO:0000256" key="5">
    <source>
        <dbReference type="ARBA" id="ARBA00022737"/>
    </source>
</evidence>
<evidence type="ECO:0000256" key="2">
    <source>
        <dbReference type="ARBA" id="ARBA00008423"/>
    </source>
</evidence>
<dbReference type="AlphaFoldDB" id="A0A7E4VCN6"/>
<dbReference type="PANTHER" id="PTHR14738">
    <property type="entry name" value="ZINC FINGER CCCH DOMAIN-CONTAINING PROTEIN 14"/>
    <property type="match status" value="1"/>
</dbReference>
<evidence type="ECO:0000313" key="11">
    <source>
        <dbReference type="Proteomes" id="UP000492821"/>
    </source>
</evidence>
<feature type="compositionally biased region" description="Basic and acidic residues" evidence="9">
    <location>
        <begin position="76"/>
        <end position="87"/>
    </location>
</feature>
<evidence type="ECO:0000256" key="4">
    <source>
        <dbReference type="ARBA" id="ARBA00022723"/>
    </source>
</evidence>
<dbReference type="GO" id="GO:0005737">
    <property type="term" value="C:cytoplasm"/>
    <property type="evidence" value="ECO:0007669"/>
    <property type="project" value="TreeGrafter"/>
</dbReference>
<evidence type="ECO:0000256" key="1">
    <source>
        <dbReference type="ARBA" id="ARBA00004123"/>
    </source>
</evidence>
<comment type="similarity">
    <text evidence="2">Belongs to the ZC3H14 family.</text>
</comment>
<dbReference type="InterPro" id="IPR040366">
    <property type="entry name" value="Nab2/ZC3H14"/>
</dbReference>
<keyword evidence="6" id="KW-0863">Zinc-finger</keyword>
<evidence type="ECO:0000256" key="6">
    <source>
        <dbReference type="ARBA" id="ARBA00022771"/>
    </source>
</evidence>
<protein>
    <recommendedName>
        <fullName evidence="3">Zinc finger CCCH domain-containing protein 14</fullName>
    </recommendedName>
</protein>
<dbReference type="GO" id="GO:0005634">
    <property type="term" value="C:nucleus"/>
    <property type="evidence" value="ECO:0007669"/>
    <property type="project" value="UniProtKB-SubCell"/>
</dbReference>
<evidence type="ECO:0000256" key="8">
    <source>
        <dbReference type="ARBA" id="ARBA00023242"/>
    </source>
</evidence>
<feature type="domain" description="PWI" evidence="10">
    <location>
        <begin position="11"/>
        <end position="74"/>
    </location>
</feature>
<feature type="compositionally biased region" description="Basic and acidic residues" evidence="9">
    <location>
        <begin position="157"/>
        <end position="167"/>
    </location>
</feature>
<dbReference type="InterPro" id="IPR002483">
    <property type="entry name" value="PWI_dom"/>
</dbReference>
<keyword evidence="8" id="KW-0539">Nucleus</keyword>
<dbReference type="Pfam" id="PF01480">
    <property type="entry name" value="PWI"/>
    <property type="match status" value="1"/>
</dbReference>
<organism evidence="11 12">
    <name type="scientific">Panagrellus redivivus</name>
    <name type="common">Microworm</name>
    <dbReference type="NCBI Taxonomy" id="6233"/>
    <lineage>
        <taxon>Eukaryota</taxon>
        <taxon>Metazoa</taxon>
        <taxon>Ecdysozoa</taxon>
        <taxon>Nematoda</taxon>
        <taxon>Chromadorea</taxon>
        <taxon>Rhabditida</taxon>
        <taxon>Tylenchina</taxon>
        <taxon>Panagrolaimomorpha</taxon>
        <taxon>Panagrolaimoidea</taxon>
        <taxon>Panagrolaimidae</taxon>
        <taxon>Panagrellus</taxon>
    </lineage>
</organism>
<evidence type="ECO:0000256" key="3">
    <source>
        <dbReference type="ARBA" id="ARBA00015071"/>
    </source>
</evidence>
<keyword evidence="7" id="KW-0862">Zinc</keyword>
<comment type="subcellular location">
    <subcellularLocation>
        <location evidence="1">Nucleus</location>
    </subcellularLocation>
</comment>
<dbReference type="GO" id="GO:0043488">
    <property type="term" value="P:regulation of mRNA stability"/>
    <property type="evidence" value="ECO:0007669"/>
    <property type="project" value="InterPro"/>
</dbReference>
<evidence type="ECO:0000256" key="7">
    <source>
        <dbReference type="ARBA" id="ARBA00022833"/>
    </source>
</evidence>
<evidence type="ECO:0000259" key="10">
    <source>
        <dbReference type="Pfam" id="PF01480"/>
    </source>
</evidence>
<feature type="region of interest" description="Disordered" evidence="9">
    <location>
        <begin position="76"/>
        <end position="178"/>
    </location>
</feature>
<dbReference type="WBParaSite" id="Pan_g19399.t2">
    <property type="protein sequence ID" value="Pan_g19399.t2"/>
    <property type="gene ID" value="Pan_g19399"/>
</dbReference>
<evidence type="ECO:0000313" key="12">
    <source>
        <dbReference type="WBParaSite" id="Pan_g19399.t2"/>
    </source>
</evidence>
<dbReference type="Gene3D" id="1.20.1390.10">
    <property type="entry name" value="PWI domain"/>
    <property type="match status" value="1"/>
</dbReference>
<keyword evidence="11" id="KW-1185">Reference proteome</keyword>
<keyword evidence="5" id="KW-0677">Repeat</keyword>
<dbReference type="Proteomes" id="UP000492821">
    <property type="component" value="Unassembled WGS sequence"/>
</dbReference>
<dbReference type="GO" id="GO:0008143">
    <property type="term" value="F:poly(A) binding"/>
    <property type="evidence" value="ECO:0007669"/>
    <property type="project" value="InterPro"/>
</dbReference>
<feature type="compositionally biased region" description="Basic residues" evidence="9">
    <location>
        <begin position="145"/>
        <end position="156"/>
    </location>
</feature>
<feature type="compositionally biased region" description="Low complexity" evidence="9">
    <location>
        <begin position="91"/>
        <end position="111"/>
    </location>
</feature>
<reference evidence="11" key="1">
    <citation type="journal article" date="2013" name="Genetics">
        <title>The draft genome and transcriptome of Panagrellus redivivus are shaped by the harsh demands of a free-living lifestyle.</title>
        <authorList>
            <person name="Srinivasan J."/>
            <person name="Dillman A.R."/>
            <person name="Macchietto M.G."/>
            <person name="Heikkinen L."/>
            <person name="Lakso M."/>
            <person name="Fracchia K.M."/>
            <person name="Antoshechkin I."/>
            <person name="Mortazavi A."/>
            <person name="Wong G."/>
            <person name="Sternberg P.W."/>
        </authorList>
    </citation>
    <scope>NUCLEOTIDE SEQUENCE [LARGE SCALE GENOMIC DNA]</scope>
    <source>
        <strain evidence="11">MT8872</strain>
    </source>
</reference>
<dbReference type="PANTHER" id="PTHR14738:SF29">
    <property type="entry name" value="ZINC FINGER CCCH DOMAIN-CONTAINING PROTEIN 14"/>
    <property type="match status" value="1"/>
</dbReference>
<accession>A0A7E4VCN6</accession>
<name>A0A7E4VCN6_PANRE</name>
<reference evidence="12" key="2">
    <citation type="submission" date="2020-10" db="UniProtKB">
        <authorList>
            <consortium name="WormBaseParasite"/>
        </authorList>
    </citation>
    <scope>IDENTIFICATION</scope>
</reference>